<name>A0A7J6VCW8_THATH</name>
<proteinExistence type="predicted"/>
<reference evidence="1 2" key="1">
    <citation type="submission" date="2020-06" db="EMBL/GenBank/DDBJ databases">
        <title>Transcriptomic and genomic resources for Thalictrum thalictroides and T. hernandezii: Facilitating candidate gene discovery in an emerging model plant lineage.</title>
        <authorList>
            <person name="Arias T."/>
            <person name="Riano-Pachon D.M."/>
            <person name="Di Stilio V.S."/>
        </authorList>
    </citation>
    <scope>NUCLEOTIDE SEQUENCE [LARGE SCALE GENOMIC DNA]</scope>
    <source>
        <strain evidence="2">cv. WT478/WT964</strain>
        <tissue evidence="1">Leaves</tissue>
    </source>
</reference>
<evidence type="ECO:0000313" key="1">
    <source>
        <dbReference type="EMBL" id="KAF5182192.1"/>
    </source>
</evidence>
<gene>
    <name evidence="1" type="ORF">FRX31_028221</name>
</gene>
<dbReference type="AlphaFoldDB" id="A0A7J6VCW8"/>
<organism evidence="1 2">
    <name type="scientific">Thalictrum thalictroides</name>
    <name type="common">Rue-anemone</name>
    <name type="synonym">Anemone thalictroides</name>
    <dbReference type="NCBI Taxonomy" id="46969"/>
    <lineage>
        <taxon>Eukaryota</taxon>
        <taxon>Viridiplantae</taxon>
        <taxon>Streptophyta</taxon>
        <taxon>Embryophyta</taxon>
        <taxon>Tracheophyta</taxon>
        <taxon>Spermatophyta</taxon>
        <taxon>Magnoliopsida</taxon>
        <taxon>Ranunculales</taxon>
        <taxon>Ranunculaceae</taxon>
        <taxon>Thalictroideae</taxon>
        <taxon>Thalictrum</taxon>
    </lineage>
</organism>
<keyword evidence="2" id="KW-1185">Reference proteome</keyword>
<accession>A0A7J6VCW8</accession>
<evidence type="ECO:0000313" key="2">
    <source>
        <dbReference type="Proteomes" id="UP000554482"/>
    </source>
</evidence>
<sequence>MVTAHQIASGLQFPLTALDRDVLNFYKIAPGQVNGKFWRIMRAFNHINSTGKYTLSLDDVRQTYYLRFSDEKVGVKYWHFVRRAGRNSIIEKIVESDKPWADYPLIVGGDFGGKGKEIPNSLKYWKFNFTSKSFFYLLSSHSIRYPFLQ</sequence>
<comment type="caution">
    <text evidence="1">The sequence shown here is derived from an EMBL/GenBank/DDBJ whole genome shotgun (WGS) entry which is preliminary data.</text>
</comment>
<dbReference type="EMBL" id="JABWDY010035115">
    <property type="protein sequence ID" value="KAF5182192.1"/>
    <property type="molecule type" value="Genomic_DNA"/>
</dbReference>
<dbReference type="OrthoDB" id="1995184at2759"/>
<dbReference type="Proteomes" id="UP000554482">
    <property type="component" value="Unassembled WGS sequence"/>
</dbReference>
<protein>
    <submittedName>
        <fullName evidence="1">Uncharacterized protein</fullName>
    </submittedName>
</protein>